<dbReference type="RefSeq" id="WP_135188136.1">
    <property type="nucleotide sequence ID" value="NZ_SPUM01000012.1"/>
</dbReference>
<dbReference type="AlphaFoldDB" id="A0A4Y9T5F4"/>
<comment type="caution">
    <text evidence="1">The sequence shown here is derived from an EMBL/GenBank/DDBJ whole genome shotgun (WGS) entry which is preliminary data.</text>
</comment>
<organism evidence="1 2">
    <name type="scientific">Massilia horti</name>
    <dbReference type="NCBI Taxonomy" id="2562153"/>
    <lineage>
        <taxon>Bacteria</taxon>
        <taxon>Pseudomonadati</taxon>
        <taxon>Pseudomonadota</taxon>
        <taxon>Betaproteobacteria</taxon>
        <taxon>Burkholderiales</taxon>
        <taxon>Oxalobacteraceae</taxon>
        <taxon>Telluria group</taxon>
        <taxon>Massilia</taxon>
    </lineage>
</organism>
<dbReference type="Proteomes" id="UP000297258">
    <property type="component" value="Unassembled WGS sequence"/>
</dbReference>
<keyword evidence="2" id="KW-1185">Reference proteome</keyword>
<sequence length="240" mass="26939">MPRYQPHSFTLEKLLELGQQLRNVPRIEYTPWSGERPLTRLEMVGLLKNDISAMRDKGYRVTQIVELLNDNGFKISEAGLYDAMRDLGCSLRREPVPLAQRLRQCLAQPDVDSLLAGALATPVTKSGSIAGRSLHRASENLIDHRGEATPARIAILPKAQRLLKKLKSSEAIVFKEALNQLRPGQQYIELNPQTNDIGQKLAVLGLFNPVEERGDYTYEVPYEIAHVEIAKRRSNSNSSV</sequence>
<dbReference type="EMBL" id="SPUM01000012">
    <property type="protein sequence ID" value="TFW35287.1"/>
    <property type="molecule type" value="Genomic_DNA"/>
</dbReference>
<evidence type="ECO:0000313" key="2">
    <source>
        <dbReference type="Proteomes" id="UP000297258"/>
    </source>
</evidence>
<dbReference type="OrthoDB" id="9153068at2"/>
<protein>
    <submittedName>
        <fullName evidence="1">Uncharacterized protein</fullName>
    </submittedName>
</protein>
<evidence type="ECO:0000313" key="1">
    <source>
        <dbReference type="EMBL" id="TFW35287.1"/>
    </source>
</evidence>
<proteinExistence type="predicted"/>
<reference evidence="1 2" key="1">
    <citation type="submission" date="2019-03" db="EMBL/GenBank/DDBJ databases">
        <title>Draft genome of Massilia hortus sp. nov., a novel bacterial species of the Oxalobacteraceae family.</title>
        <authorList>
            <person name="Peta V."/>
            <person name="Raths R."/>
            <person name="Bucking H."/>
        </authorList>
    </citation>
    <scope>NUCLEOTIDE SEQUENCE [LARGE SCALE GENOMIC DNA]</scope>
    <source>
        <strain evidence="1 2">ONC3</strain>
    </source>
</reference>
<accession>A0A4Y9T5F4</accession>
<gene>
    <name evidence="1" type="ORF">E4O92_02305</name>
</gene>
<name>A0A4Y9T5F4_9BURK</name>